<keyword evidence="2 6" id="KW-0285">Flavoprotein</keyword>
<dbReference type="Proteomes" id="UP000232122">
    <property type="component" value="Unassembled WGS sequence"/>
</dbReference>
<keyword evidence="4 6" id="KW-0560">Oxidoreductase</keyword>
<dbReference type="Gene3D" id="1.10.3110.10">
    <property type="entry name" value="protoporphyrinogen ix oxidase, domain 3"/>
    <property type="match status" value="1"/>
</dbReference>
<reference evidence="8" key="3">
    <citation type="submission" date="2023-10" db="EMBL/GenBank/DDBJ databases">
        <authorList>
            <person name="Picardeau M."/>
            <person name="Thibeaux R."/>
        </authorList>
    </citation>
    <scope>NUCLEOTIDE SEQUENCE</scope>
    <source>
        <strain evidence="8">ATI7-C-A5</strain>
    </source>
</reference>
<gene>
    <name evidence="9" type="primary">hemG</name>
    <name evidence="8" type="ORF">CH379_012190</name>
    <name evidence="9" type="ORF">CH379_04315</name>
</gene>
<sequence>MPSKQPDHIVIGAGFTGLLYATLSILKGETVHVYEKRNRIGGLIQSVRTPFGLVETAANGILNSYRLEALASELNLELLPSRKDSKKRYIWIDGGPKRIPISFFGALRVLYGIAAIPSGVRGDESVFQWGKRVLGEEAVKNILEPGLSGIYAGDLRTMSAKLVLEKFLTLDAPLWKNIRATIAAKKNLPRVPKSRRGTVSFRGGLGELLNAMETKVKSSLGSEIFYSETAPSLAALRKKYPKSKITIAAGLESSLRILSSFDPNFKRYVRVCRSLSVVTATRFGKKPLLGNKNGFGILFPPGSGFRARGVLLNSQIFDGRAADGNNSETYIFGGALDEEIAKSKESEIISFLEEDRKRIVPGGDDPLNHYVTVWKSALPAYDAALLEFNRELDRSLPEGVFVEGNFRYGIGLSSILERAWGRRAFDR</sequence>
<proteinExistence type="inferred from homology"/>
<name>A0A2N0BN84_9LEPT</name>
<dbReference type="EMBL" id="NPEF01000027">
    <property type="protein sequence ID" value="PJZ94131.1"/>
    <property type="molecule type" value="Genomic_DNA"/>
</dbReference>
<comment type="function">
    <text evidence="6">Involved in coproporphyrin-dependent heme b biosynthesis. Catalyzes the oxidation of coproporphyrinogen III to coproporphyrin III.</text>
</comment>
<dbReference type="PANTHER" id="PTHR42923">
    <property type="entry name" value="PROTOPORPHYRINOGEN OXIDASE"/>
    <property type="match status" value="1"/>
</dbReference>
<evidence type="ECO:0000313" key="8">
    <source>
        <dbReference type="EMBL" id="MDV6236386.1"/>
    </source>
</evidence>
<keyword evidence="5 6" id="KW-0350">Heme biosynthesis</keyword>
<comment type="catalytic activity">
    <reaction evidence="6">
        <text>coproporphyrinogen III + 3 O2 = coproporphyrin III + 3 H2O2</text>
        <dbReference type="Rhea" id="RHEA:43436"/>
        <dbReference type="ChEBI" id="CHEBI:15379"/>
        <dbReference type="ChEBI" id="CHEBI:16240"/>
        <dbReference type="ChEBI" id="CHEBI:57309"/>
        <dbReference type="ChEBI" id="CHEBI:131725"/>
        <dbReference type="EC" id="1.3.3.15"/>
    </reaction>
</comment>
<evidence type="ECO:0000256" key="5">
    <source>
        <dbReference type="ARBA" id="ARBA00023133"/>
    </source>
</evidence>
<dbReference type="GO" id="GO:0005737">
    <property type="term" value="C:cytoplasm"/>
    <property type="evidence" value="ECO:0007669"/>
    <property type="project" value="UniProtKB-SubCell"/>
</dbReference>
<dbReference type="Gene3D" id="3.50.50.60">
    <property type="entry name" value="FAD/NAD(P)-binding domain"/>
    <property type="match status" value="1"/>
</dbReference>
<comment type="similarity">
    <text evidence="6">Belongs to the protoporphyrinogen/coproporphyrinogen oxidase family. Coproporphyrinogen III oxidase subfamily.</text>
</comment>
<dbReference type="InterPro" id="IPR036188">
    <property type="entry name" value="FAD/NAD-bd_sf"/>
</dbReference>
<dbReference type="UniPathway" id="UPA00252"/>
<comment type="caution">
    <text evidence="9">The sequence shown here is derived from an EMBL/GenBank/DDBJ whole genome shotgun (WGS) entry which is preliminary data.</text>
</comment>
<feature type="domain" description="Amine oxidase" evidence="7">
    <location>
        <begin position="27"/>
        <end position="226"/>
    </location>
</feature>
<dbReference type="EC" id="1.3.3.15" evidence="6"/>
<dbReference type="GO" id="GO:0006783">
    <property type="term" value="P:heme biosynthetic process"/>
    <property type="evidence" value="ECO:0007669"/>
    <property type="project" value="UniProtKB-UniRule"/>
</dbReference>
<reference evidence="9" key="1">
    <citation type="submission" date="2017-07" db="EMBL/GenBank/DDBJ databases">
        <title>Leptospira spp. isolated from tropical soils.</title>
        <authorList>
            <person name="Thibeaux R."/>
            <person name="Iraola G."/>
            <person name="Ferres I."/>
            <person name="Bierque E."/>
            <person name="Girault D."/>
            <person name="Soupe-Gilbert M.-E."/>
            <person name="Picardeau M."/>
            <person name="Goarant C."/>
        </authorList>
    </citation>
    <scope>NUCLEOTIDE SEQUENCE [LARGE SCALE GENOMIC DNA]</scope>
    <source>
        <strain evidence="9">ATI7-C-A5</strain>
    </source>
</reference>
<dbReference type="RefSeq" id="WP_100746144.1">
    <property type="nucleotide sequence ID" value="NZ_NPEF02000013.1"/>
</dbReference>
<organism evidence="9">
    <name type="scientific">Leptospira ellisii</name>
    <dbReference type="NCBI Taxonomy" id="2023197"/>
    <lineage>
        <taxon>Bacteria</taxon>
        <taxon>Pseudomonadati</taxon>
        <taxon>Spirochaetota</taxon>
        <taxon>Spirochaetia</taxon>
        <taxon>Leptospirales</taxon>
        <taxon>Leptospiraceae</taxon>
        <taxon>Leptospira</taxon>
    </lineage>
</organism>
<dbReference type="InterPro" id="IPR004572">
    <property type="entry name" value="Protoporphyrinogen_oxidase"/>
</dbReference>
<dbReference type="OrthoDB" id="343264at2"/>
<evidence type="ECO:0000313" key="9">
    <source>
        <dbReference type="EMBL" id="PJZ94131.1"/>
    </source>
</evidence>
<dbReference type="SUPFAM" id="SSF54373">
    <property type="entry name" value="FAD-linked reductases, C-terminal domain"/>
    <property type="match status" value="1"/>
</dbReference>
<dbReference type="PANTHER" id="PTHR42923:SF3">
    <property type="entry name" value="PROTOPORPHYRINOGEN OXIDASE"/>
    <property type="match status" value="1"/>
</dbReference>
<dbReference type="GO" id="GO:0004729">
    <property type="term" value="F:oxygen-dependent protoporphyrinogen oxidase activity"/>
    <property type="evidence" value="ECO:0007669"/>
    <property type="project" value="UniProtKB-UniRule"/>
</dbReference>
<dbReference type="AlphaFoldDB" id="A0A2N0BN84"/>
<protein>
    <recommendedName>
        <fullName evidence="6">Coproporphyrinogen III oxidase</fullName>
        <ecNumber evidence="6">1.3.3.15</ecNumber>
    </recommendedName>
</protein>
<accession>A0A2N0BCB5</accession>
<evidence type="ECO:0000256" key="6">
    <source>
        <dbReference type="RuleBase" id="RU364052"/>
    </source>
</evidence>
<comment type="subcellular location">
    <subcellularLocation>
        <location evidence="6">Cytoplasm</location>
    </subcellularLocation>
</comment>
<comment type="pathway">
    <text evidence="6">Porphyrin-containing compound metabolism; protoheme biosynthesis.</text>
</comment>
<dbReference type="InterPro" id="IPR050464">
    <property type="entry name" value="Zeta_carotene_desat/Oxidored"/>
</dbReference>
<evidence type="ECO:0000256" key="3">
    <source>
        <dbReference type="ARBA" id="ARBA00022827"/>
    </source>
</evidence>
<dbReference type="Pfam" id="PF01593">
    <property type="entry name" value="Amino_oxidase"/>
    <property type="match status" value="1"/>
</dbReference>
<comment type="cofactor">
    <cofactor evidence="1 6">
        <name>FAD</name>
        <dbReference type="ChEBI" id="CHEBI:57692"/>
    </cofactor>
</comment>
<evidence type="ECO:0000259" key="7">
    <source>
        <dbReference type="Pfam" id="PF01593"/>
    </source>
</evidence>
<dbReference type="SUPFAM" id="SSF51905">
    <property type="entry name" value="FAD/NAD(P)-binding domain"/>
    <property type="match status" value="1"/>
</dbReference>
<evidence type="ECO:0000256" key="2">
    <source>
        <dbReference type="ARBA" id="ARBA00022630"/>
    </source>
</evidence>
<reference evidence="8 10" key="2">
    <citation type="journal article" date="2018" name="Microb. Genom.">
        <title>Deciphering the unexplored Leptospira diversity from soils uncovers genomic evolution to virulence.</title>
        <authorList>
            <person name="Thibeaux R."/>
            <person name="Iraola G."/>
            <person name="Ferres I."/>
            <person name="Bierque E."/>
            <person name="Girault D."/>
            <person name="Soupe-Gilbert M.E."/>
            <person name="Picardeau M."/>
            <person name="Goarant C."/>
        </authorList>
    </citation>
    <scope>NUCLEOTIDE SEQUENCE [LARGE SCALE GENOMIC DNA]</scope>
    <source>
        <strain evidence="8 10">ATI7-C-A5</strain>
    </source>
</reference>
<evidence type="ECO:0000256" key="1">
    <source>
        <dbReference type="ARBA" id="ARBA00001974"/>
    </source>
</evidence>
<dbReference type="EMBL" id="NPEF02000013">
    <property type="protein sequence ID" value="MDV6236386.1"/>
    <property type="molecule type" value="Genomic_DNA"/>
</dbReference>
<keyword evidence="3 6" id="KW-0274">FAD</keyword>
<evidence type="ECO:0000313" key="10">
    <source>
        <dbReference type="Proteomes" id="UP000232122"/>
    </source>
</evidence>
<keyword evidence="10" id="KW-1185">Reference proteome</keyword>
<dbReference type="NCBIfam" id="TIGR00562">
    <property type="entry name" value="proto_IX_ox"/>
    <property type="match status" value="1"/>
</dbReference>
<accession>A0A2N0BN84</accession>
<keyword evidence="6" id="KW-0963">Cytoplasm</keyword>
<evidence type="ECO:0000256" key="4">
    <source>
        <dbReference type="ARBA" id="ARBA00023002"/>
    </source>
</evidence>
<dbReference type="Gene3D" id="3.90.660.20">
    <property type="entry name" value="Protoporphyrinogen oxidase, mitochondrial, domain 2"/>
    <property type="match status" value="1"/>
</dbReference>
<dbReference type="InterPro" id="IPR002937">
    <property type="entry name" value="Amino_oxidase"/>
</dbReference>